<dbReference type="Proteomes" id="UP001627284">
    <property type="component" value="Unassembled WGS sequence"/>
</dbReference>
<organism evidence="1 2">
    <name type="scientific">Solanum stoloniferum</name>
    <dbReference type="NCBI Taxonomy" id="62892"/>
    <lineage>
        <taxon>Eukaryota</taxon>
        <taxon>Viridiplantae</taxon>
        <taxon>Streptophyta</taxon>
        <taxon>Embryophyta</taxon>
        <taxon>Tracheophyta</taxon>
        <taxon>Spermatophyta</taxon>
        <taxon>Magnoliopsida</taxon>
        <taxon>eudicotyledons</taxon>
        <taxon>Gunneridae</taxon>
        <taxon>Pentapetalae</taxon>
        <taxon>asterids</taxon>
        <taxon>lamiids</taxon>
        <taxon>Solanales</taxon>
        <taxon>Solanaceae</taxon>
        <taxon>Solanoideae</taxon>
        <taxon>Solaneae</taxon>
        <taxon>Solanum</taxon>
    </lineage>
</organism>
<evidence type="ECO:0000313" key="2">
    <source>
        <dbReference type="Proteomes" id="UP001627284"/>
    </source>
</evidence>
<keyword evidence="2" id="KW-1185">Reference proteome</keyword>
<comment type="caution">
    <text evidence="1">The sequence shown here is derived from an EMBL/GenBank/DDBJ whole genome shotgun (WGS) entry which is preliminary data.</text>
</comment>
<dbReference type="EMBL" id="JBJKTR010000001">
    <property type="protein sequence ID" value="KAL3380419.1"/>
    <property type="molecule type" value="Genomic_DNA"/>
</dbReference>
<accession>A0ABD2VH58</accession>
<proteinExistence type="predicted"/>
<name>A0ABD2VH58_9SOLN</name>
<dbReference type="PANTHER" id="PTHR11439:SF498">
    <property type="entry name" value="DNAK FAMILY PROTEIN"/>
    <property type="match status" value="1"/>
</dbReference>
<reference evidence="1 2" key="1">
    <citation type="submission" date="2024-05" db="EMBL/GenBank/DDBJ databases">
        <title>De novo assembly of an allotetraploid wild potato.</title>
        <authorList>
            <person name="Hosaka A.J."/>
        </authorList>
    </citation>
    <scope>NUCLEOTIDE SEQUENCE [LARGE SCALE GENOMIC DNA]</scope>
    <source>
        <tissue evidence="1">Young leaves</tissue>
    </source>
</reference>
<dbReference type="CDD" id="cd09272">
    <property type="entry name" value="RNase_HI_RT_Ty1"/>
    <property type="match status" value="1"/>
</dbReference>
<dbReference type="AlphaFoldDB" id="A0ABD2VH58"/>
<protein>
    <submittedName>
        <fullName evidence="1">Uncharacterized protein</fullName>
    </submittedName>
</protein>
<dbReference type="PANTHER" id="PTHR11439">
    <property type="entry name" value="GAG-POL-RELATED RETROTRANSPOSON"/>
    <property type="match status" value="1"/>
</dbReference>
<sequence length="336" mass="37589">MDNASGINQLNQDQFPQLVQLFHQVKVSRTKATTSDVSANSAGLEILREPHGMIITQQKYIMELLPEYDCSHLPVVSSPLDPAMKLTAQNGDFLLDPTCYMRIIANSSLKLVAYCDADWGSCLDSRRSVNGFFITLGGSTISWKSKKLSISLSSTEAGYCSMRGVVAELTCLNRLLLDIGFPPELPIPVHSDNQSAIYIARNPVFHERYKYVDLDCHFVRQQFLAGLISLSYVLASSQIANLFTKDLSGSSHQVILPKLGLLPLPSNLRRGVENENHSTPLLLLDRIKDEENKEKKKSVLVSMCSKEIQYQVQNEYKSNFPSLGCYEHVGNKSKWK</sequence>
<gene>
    <name evidence="1" type="ORF">AABB24_000850</name>
</gene>
<evidence type="ECO:0000313" key="1">
    <source>
        <dbReference type="EMBL" id="KAL3380419.1"/>
    </source>
</evidence>